<keyword evidence="6" id="KW-0479">Metal-binding</keyword>
<dbReference type="EMBL" id="VTAW01000001">
    <property type="protein sequence ID" value="TYT63797.1"/>
    <property type="molecule type" value="Genomic_DNA"/>
</dbReference>
<dbReference type="InterPro" id="IPR016339">
    <property type="entry name" value="Hemoglobin_trunc_I"/>
</dbReference>
<dbReference type="GO" id="GO:0020037">
    <property type="term" value="F:heme binding"/>
    <property type="evidence" value="ECO:0007669"/>
    <property type="project" value="InterPro"/>
</dbReference>
<accession>A0A5D5AS17</accession>
<evidence type="ECO:0000256" key="1">
    <source>
        <dbReference type="ARBA" id="ARBA00001971"/>
    </source>
</evidence>
<dbReference type="CDD" id="cd00454">
    <property type="entry name" value="TrHb1_N"/>
    <property type="match status" value="1"/>
</dbReference>
<dbReference type="Gene3D" id="1.10.490.10">
    <property type="entry name" value="Globins"/>
    <property type="match status" value="1"/>
</dbReference>
<dbReference type="PIRSF" id="PIRSF002030">
    <property type="entry name" value="Globin_Protozoa/Cyanobacteria"/>
    <property type="match status" value="1"/>
</dbReference>
<proteinExistence type="inferred from homology"/>
<protein>
    <submittedName>
        <fullName evidence="8">Group 1 truncated hemoglobin</fullName>
    </submittedName>
</protein>
<evidence type="ECO:0000256" key="5">
    <source>
        <dbReference type="ARBA" id="ARBA00022621"/>
    </source>
</evidence>
<keyword evidence="4" id="KW-0349">Heme</keyword>
<keyword evidence="3" id="KW-0813">Transport</keyword>
<dbReference type="InterPro" id="IPR009050">
    <property type="entry name" value="Globin-like_sf"/>
</dbReference>
<reference evidence="8 9" key="1">
    <citation type="submission" date="2019-08" db="EMBL/GenBank/DDBJ databases">
        <title>Archaea genome.</title>
        <authorList>
            <person name="Kajale S."/>
            <person name="Shouche Y."/>
            <person name="Deshpande N."/>
            <person name="Sharma A."/>
        </authorList>
    </citation>
    <scope>NUCLEOTIDE SEQUENCE [LARGE SCALE GENOMIC DNA]</scope>
    <source>
        <strain evidence="8 9">ESP3B_9</strain>
    </source>
</reference>
<organism evidence="8 9">
    <name type="scientific">Natrialba swarupiae</name>
    <dbReference type="NCBI Taxonomy" id="2448032"/>
    <lineage>
        <taxon>Archaea</taxon>
        <taxon>Methanobacteriati</taxon>
        <taxon>Methanobacteriota</taxon>
        <taxon>Stenosarchaea group</taxon>
        <taxon>Halobacteria</taxon>
        <taxon>Halobacteriales</taxon>
        <taxon>Natrialbaceae</taxon>
        <taxon>Natrialba</taxon>
    </lineage>
</organism>
<dbReference type="Pfam" id="PF01152">
    <property type="entry name" value="Bac_globin"/>
    <property type="match status" value="1"/>
</dbReference>
<dbReference type="GO" id="GO:0019825">
    <property type="term" value="F:oxygen binding"/>
    <property type="evidence" value="ECO:0007669"/>
    <property type="project" value="InterPro"/>
</dbReference>
<gene>
    <name evidence="8" type="ORF">FYC77_00815</name>
</gene>
<evidence type="ECO:0000256" key="2">
    <source>
        <dbReference type="ARBA" id="ARBA00009660"/>
    </source>
</evidence>
<dbReference type="GO" id="GO:0046872">
    <property type="term" value="F:metal ion binding"/>
    <property type="evidence" value="ECO:0007669"/>
    <property type="project" value="UniProtKB-KW"/>
</dbReference>
<dbReference type="SUPFAM" id="SSF46458">
    <property type="entry name" value="Globin-like"/>
    <property type="match status" value="1"/>
</dbReference>
<dbReference type="InterPro" id="IPR019795">
    <property type="entry name" value="Globin_bac-like_CS"/>
</dbReference>
<keyword evidence="7" id="KW-0408">Iron</keyword>
<dbReference type="InterPro" id="IPR012292">
    <property type="entry name" value="Globin/Proto"/>
</dbReference>
<sequence>MRTLYDRLGGEDAIAAVVDDFYDRILDDEQVAHFFDSVDMRKQRAHQTQFLSAVAGGPVEYDGRDMRAAHDHLETGPAEFDAIATHLAATLESFDVPEDDREAVLEAVASYEDAIVSAAD</sequence>
<keyword evidence="5" id="KW-0561">Oxygen transport</keyword>
<evidence type="ECO:0000256" key="6">
    <source>
        <dbReference type="ARBA" id="ARBA00022723"/>
    </source>
</evidence>
<keyword evidence="9" id="KW-1185">Reference proteome</keyword>
<dbReference type="PROSITE" id="PS01213">
    <property type="entry name" value="GLOBIN_FAM_2"/>
    <property type="match status" value="1"/>
</dbReference>
<evidence type="ECO:0000256" key="3">
    <source>
        <dbReference type="ARBA" id="ARBA00022448"/>
    </source>
</evidence>
<dbReference type="RefSeq" id="WP_149079604.1">
    <property type="nucleotide sequence ID" value="NZ_VTAW01000001.1"/>
</dbReference>
<comment type="similarity">
    <text evidence="2">Belongs to the truncated hemoglobin family. Group I subfamily.</text>
</comment>
<dbReference type="AlphaFoldDB" id="A0A5D5AS17"/>
<comment type="cofactor">
    <cofactor evidence="1">
        <name>heme</name>
        <dbReference type="ChEBI" id="CHEBI:30413"/>
    </cofactor>
</comment>
<evidence type="ECO:0000313" key="9">
    <source>
        <dbReference type="Proteomes" id="UP000324104"/>
    </source>
</evidence>
<comment type="caution">
    <text evidence="8">The sequence shown here is derived from an EMBL/GenBank/DDBJ whole genome shotgun (WGS) entry which is preliminary data.</text>
</comment>
<dbReference type="GO" id="GO:0005344">
    <property type="term" value="F:oxygen carrier activity"/>
    <property type="evidence" value="ECO:0007669"/>
    <property type="project" value="UniProtKB-KW"/>
</dbReference>
<dbReference type="Proteomes" id="UP000324104">
    <property type="component" value="Unassembled WGS sequence"/>
</dbReference>
<evidence type="ECO:0000256" key="7">
    <source>
        <dbReference type="ARBA" id="ARBA00023004"/>
    </source>
</evidence>
<evidence type="ECO:0000256" key="4">
    <source>
        <dbReference type="ARBA" id="ARBA00022617"/>
    </source>
</evidence>
<evidence type="ECO:0000313" key="8">
    <source>
        <dbReference type="EMBL" id="TYT63797.1"/>
    </source>
</evidence>
<dbReference type="InterPro" id="IPR001486">
    <property type="entry name" value="Hemoglobin_trunc"/>
</dbReference>
<name>A0A5D5AS17_9EURY</name>